<dbReference type="SUPFAM" id="SSF51161">
    <property type="entry name" value="Trimeric LpxA-like enzymes"/>
    <property type="match status" value="1"/>
</dbReference>
<evidence type="ECO:0000313" key="14">
    <source>
        <dbReference type="EMBL" id="ELZ11166.1"/>
    </source>
</evidence>
<keyword evidence="8" id="KW-0511">Multifunctional enzyme</keyword>
<evidence type="ECO:0000256" key="7">
    <source>
        <dbReference type="ARBA" id="ARBA00022695"/>
    </source>
</evidence>
<evidence type="ECO:0000256" key="5">
    <source>
        <dbReference type="ARBA" id="ARBA00013414"/>
    </source>
</evidence>
<dbReference type="InterPro" id="IPR011004">
    <property type="entry name" value="Trimer_LpxA-like_sf"/>
</dbReference>
<accession>M0BJU8</accession>
<dbReference type="InterPro" id="IPR029044">
    <property type="entry name" value="Nucleotide-diphossugar_trans"/>
</dbReference>
<dbReference type="SUPFAM" id="SSF53448">
    <property type="entry name" value="Nucleotide-diphospho-sugar transferases"/>
    <property type="match status" value="1"/>
</dbReference>
<comment type="pathway">
    <text evidence="1">Nucleotide-sugar biosynthesis; UDP-N-acetyl-alpha-D-glucosamine biosynthesis; N-acetyl-alpha-D-glucosamine 1-phosphate from alpha-D-glucosamine 6-phosphate (route II): step 2/2.</text>
</comment>
<evidence type="ECO:0000256" key="11">
    <source>
        <dbReference type="ARBA" id="ARBA00048493"/>
    </source>
</evidence>
<dbReference type="PROSITE" id="PS00101">
    <property type="entry name" value="HEXAPEP_TRANSFERASES"/>
    <property type="match status" value="1"/>
</dbReference>
<dbReference type="InterPro" id="IPR050065">
    <property type="entry name" value="GlmU-like"/>
</dbReference>
<proteinExistence type="predicted"/>
<evidence type="ECO:0000256" key="10">
    <source>
        <dbReference type="ARBA" id="ARBA00048247"/>
    </source>
</evidence>
<keyword evidence="6 14" id="KW-0808">Transferase</keyword>
<evidence type="ECO:0000259" key="12">
    <source>
        <dbReference type="Pfam" id="PF00483"/>
    </source>
</evidence>
<comment type="caution">
    <text evidence="14">The sequence shown here is derived from an EMBL/GenBank/DDBJ whole genome shotgun (WGS) entry which is preliminary data.</text>
</comment>
<dbReference type="InterPro" id="IPR056729">
    <property type="entry name" value="GMPPB_C"/>
</dbReference>
<organism evidence="14 15">
    <name type="scientific">Halovivax asiaticus JCM 14624</name>
    <dbReference type="NCBI Taxonomy" id="1227490"/>
    <lineage>
        <taxon>Archaea</taxon>
        <taxon>Methanobacteriati</taxon>
        <taxon>Methanobacteriota</taxon>
        <taxon>Stenosarchaea group</taxon>
        <taxon>Halobacteria</taxon>
        <taxon>Halobacteriales</taxon>
        <taxon>Natrialbaceae</taxon>
        <taxon>Halovivax</taxon>
    </lineage>
</organism>
<keyword evidence="7" id="KW-0548">Nucleotidyltransferase</keyword>
<evidence type="ECO:0000256" key="4">
    <source>
        <dbReference type="ARBA" id="ARBA00012457"/>
    </source>
</evidence>
<dbReference type="PANTHER" id="PTHR43584">
    <property type="entry name" value="NUCLEOTIDYL TRANSFERASE"/>
    <property type="match status" value="1"/>
</dbReference>
<comment type="pathway">
    <text evidence="2">Nucleotide-sugar biosynthesis; UDP-N-acetyl-alpha-D-glucosamine biosynthesis; UDP-N-acetyl-alpha-D-glucosamine from N-acetyl-alpha-D-glucosamine 1-phosphate: step 1/1.</text>
</comment>
<evidence type="ECO:0000256" key="8">
    <source>
        <dbReference type="ARBA" id="ARBA00023268"/>
    </source>
</evidence>
<comment type="catalytic activity">
    <reaction evidence="11">
        <text>N-acetyl-alpha-D-glucosamine 1-phosphate + UTP + H(+) = UDP-N-acetyl-alpha-D-glucosamine + diphosphate</text>
        <dbReference type="Rhea" id="RHEA:13509"/>
        <dbReference type="ChEBI" id="CHEBI:15378"/>
        <dbReference type="ChEBI" id="CHEBI:33019"/>
        <dbReference type="ChEBI" id="CHEBI:46398"/>
        <dbReference type="ChEBI" id="CHEBI:57705"/>
        <dbReference type="ChEBI" id="CHEBI:57776"/>
        <dbReference type="EC" id="2.7.7.23"/>
    </reaction>
</comment>
<evidence type="ECO:0000256" key="9">
    <source>
        <dbReference type="ARBA" id="ARBA00023315"/>
    </source>
</evidence>
<protein>
    <recommendedName>
        <fullName evidence="5">Bifunctional protein GlmU</fullName>
        <ecNumber evidence="3">2.3.1.157</ecNumber>
        <ecNumber evidence="4">2.7.7.23</ecNumber>
    </recommendedName>
</protein>
<dbReference type="PANTHER" id="PTHR43584:SF8">
    <property type="entry name" value="N-ACETYLMURAMATE ALPHA-1-PHOSPHATE URIDYLYLTRANSFERASE"/>
    <property type="match status" value="1"/>
</dbReference>
<keyword evidence="9" id="KW-0012">Acyltransferase</keyword>
<dbReference type="Gene3D" id="2.160.10.10">
    <property type="entry name" value="Hexapeptide repeat proteins"/>
    <property type="match status" value="1"/>
</dbReference>
<name>M0BJU8_9EURY</name>
<dbReference type="EC" id="2.3.1.157" evidence="3"/>
<comment type="catalytic activity">
    <reaction evidence="10">
        <text>alpha-D-glucosamine 1-phosphate + acetyl-CoA = N-acetyl-alpha-D-glucosamine 1-phosphate + CoA + H(+)</text>
        <dbReference type="Rhea" id="RHEA:13725"/>
        <dbReference type="ChEBI" id="CHEBI:15378"/>
        <dbReference type="ChEBI" id="CHEBI:57287"/>
        <dbReference type="ChEBI" id="CHEBI:57288"/>
        <dbReference type="ChEBI" id="CHEBI:57776"/>
        <dbReference type="ChEBI" id="CHEBI:58516"/>
        <dbReference type="EC" id="2.3.1.157"/>
    </reaction>
</comment>
<evidence type="ECO:0000259" key="13">
    <source>
        <dbReference type="Pfam" id="PF25087"/>
    </source>
</evidence>
<dbReference type="InterPro" id="IPR005835">
    <property type="entry name" value="NTP_transferase_dom"/>
</dbReference>
<evidence type="ECO:0000256" key="1">
    <source>
        <dbReference type="ARBA" id="ARBA00005166"/>
    </source>
</evidence>
<dbReference type="InterPro" id="IPR018357">
    <property type="entry name" value="Hexapep_transf_CS"/>
</dbReference>
<dbReference type="PATRIC" id="fig|1227490.4.peg.1552"/>
<dbReference type="EMBL" id="AOIQ01000013">
    <property type="protein sequence ID" value="ELZ11166.1"/>
    <property type="molecule type" value="Genomic_DNA"/>
</dbReference>
<dbReference type="AlphaFoldDB" id="M0BJU8"/>
<evidence type="ECO:0000256" key="2">
    <source>
        <dbReference type="ARBA" id="ARBA00005208"/>
    </source>
</evidence>
<reference evidence="14 15" key="1">
    <citation type="journal article" date="2014" name="PLoS Genet.">
        <title>Phylogenetically driven sequencing of extremely halophilic archaea reveals strategies for static and dynamic osmo-response.</title>
        <authorList>
            <person name="Becker E.A."/>
            <person name="Seitzer P.M."/>
            <person name="Tritt A."/>
            <person name="Larsen D."/>
            <person name="Krusor M."/>
            <person name="Yao A.I."/>
            <person name="Wu D."/>
            <person name="Madern D."/>
            <person name="Eisen J.A."/>
            <person name="Darling A.E."/>
            <person name="Facciotti M.T."/>
        </authorList>
    </citation>
    <scope>NUCLEOTIDE SEQUENCE [LARGE SCALE GENOMIC DNA]</scope>
    <source>
        <strain evidence="14 15">JCM 14624</strain>
    </source>
</reference>
<feature type="domain" description="Nucleotidyl transferase" evidence="12">
    <location>
        <begin position="3"/>
        <end position="204"/>
    </location>
</feature>
<evidence type="ECO:0000256" key="3">
    <source>
        <dbReference type="ARBA" id="ARBA00012225"/>
    </source>
</evidence>
<dbReference type="STRING" id="1227490.C479_07653"/>
<dbReference type="Pfam" id="PF00483">
    <property type="entry name" value="NTP_transferase"/>
    <property type="match status" value="1"/>
</dbReference>
<evidence type="ECO:0000313" key="15">
    <source>
        <dbReference type="Proteomes" id="UP000011560"/>
    </source>
</evidence>
<dbReference type="Pfam" id="PF25087">
    <property type="entry name" value="GMPPB_C"/>
    <property type="match status" value="1"/>
</dbReference>
<feature type="domain" description="Mannose-1-phosphate guanyltransferase C-terminal" evidence="13">
    <location>
        <begin position="243"/>
        <end position="327"/>
    </location>
</feature>
<dbReference type="Gene3D" id="3.90.550.10">
    <property type="entry name" value="Spore Coat Polysaccharide Biosynthesis Protein SpsA, Chain A"/>
    <property type="match status" value="1"/>
</dbReference>
<dbReference type="EC" id="2.7.7.23" evidence="4"/>
<dbReference type="Proteomes" id="UP000011560">
    <property type="component" value="Unassembled WGS sequence"/>
</dbReference>
<dbReference type="GO" id="GO:0003977">
    <property type="term" value="F:UDP-N-acetylglucosamine diphosphorylase activity"/>
    <property type="evidence" value="ECO:0007669"/>
    <property type="project" value="UniProtKB-EC"/>
</dbReference>
<keyword evidence="15" id="KW-1185">Reference proteome</keyword>
<evidence type="ECO:0000256" key="6">
    <source>
        <dbReference type="ARBA" id="ARBA00022679"/>
    </source>
</evidence>
<gene>
    <name evidence="14" type="ORF">C479_07653</name>
</gene>
<sequence>MLPGAMKPILEHVLDALVDAGLTDITLVVGYGRNRVQTHFGPRYRDVPLRYVTQETQLGTGHALLQVQSAVDGPCLVVYGDQLVDAESIDAVVTAHGESAEPATLAALDRENVAEYGGLIVEDGRVREIVERPRDDRHYLLNAGIYVLEPRVFDAVRVVDSGHGEQSLVDAIDRLIDEGAVRAVRTDGLWADATYPWDLLAITTALLNDGRVADGVAPSETGGIDSSDGPGSPTIHETAVLRQPVAVDPDCEIGPGAVVGPFVALGENVTVGANAVVERSVLDRDTRVGANTVVRDTVTGVGVEIGSGSTIPGGPGDVRVGEQVHVDAPLGALLADRVTDGGGVTYAPGTVVGAGAHLATGTTVDGTIEAATEVRS</sequence>
<dbReference type="CDD" id="cd04181">
    <property type="entry name" value="NTP_transferase"/>
    <property type="match status" value="1"/>
</dbReference>
<dbReference type="GO" id="GO:0019134">
    <property type="term" value="F:glucosamine-1-phosphate N-acetyltransferase activity"/>
    <property type="evidence" value="ECO:0007669"/>
    <property type="project" value="UniProtKB-EC"/>
</dbReference>